<dbReference type="GeneID" id="34614609"/>
<dbReference type="RefSeq" id="XP_022577588.1">
    <property type="nucleotide sequence ID" value="XM_022728145.1"/>
</dbReference>
<evidence type="ECO:0000313" key="3">
    <source>
        <dbReference type="EMBL" id="OJJ43078.1"/>
    </source>
</evidence>
<feature type="transmembrane region" description="Helical" evidence="2">
    <location>
        <begin position="21"/>
        <end position="44"/>
    </location>
</feature>
<evidence type="ECO:0000256" key="2">
    <source>
        <dbReference type="SAM" id="Phobius"/>
    </source>
</evidence>
<dbReference type="AlphaFoldDB" id="A0A1L9S7E0"/>
<evidence type="ECO:0000313" key="4">
    <source>
        <dbReference type="Proteomes" id="UP000184188"/>
    </source>
</evidence>
<feature type="region of interest" description="Disordered" evidence="1">
    <location>
        <begin position="119"/>
        <end position="147"/>
    </location>
</feature>
<sequence length="206" mass="22774">MLSACAPGEPKGLSWPCGSSALEFLPALFFFFPALVSLLLLLVLDPVFVPQPTVLLRSWQGCGWFLLPLFPAIRSRSQVSDRCLSLSPSVCGRKIILSSRVARVRLTRSRRTCVAFAADEPPEPRSSTATRNGFTPGDHPSSPALSPVSFLAQTHTDSRIRRSSSSTFSRSVYRHHELRSVLSYIEIGRCFLDVRRGRSMSLPDPN</sequence>
<reference evidence="4" key="1">
    <citation type="journal article" date="2017" name="Genome Biol.">
        <title>Comparative genomics reveals high biological diversity and specific adaptations in the industrially and medically important fungal genus Aspergillus.</title>
        <authorList>
            <person name="de Vries R.P."/>
            <person name="Riley R."/>
            <person name="Wiebenga A."/>
            <person name="Aguilar-Osorio G."/>
            <person name="Amillis S."/>
            <person name="Uchima C.A."/>
            <person name="Anderluh G."/>
            <person name="Asadollahi M."/>
            <person name="Askin M."/>
            <person name="Barry K."/>
            <person name="Battaglia E."/>
            <person name="Bayram O."/>
            <person name="Benocci T."/>
            <person name="Braus-Stromeyer S.A."/>
            <person name="Caldana C."/>
            <person name="Canovas D."/>
            <person name="Cerqueira G.C."/>
            <person name="Chen F."/>
            <person name="Chen W."/>
            <person name="Choi C."/>
            <person name="Clum A."/>
            <person name="Dos Santos R.A."/>
            <person name="Damasio A.R."/>
            <person name="Diallinas G."/>
            <person name="Emri T."/>
            <person name="Fekete E."/>
            <person name="Flipphi M."/>
            <person name="Freyberg S."/>
            <person name="Gallo A."/>
            <person name="Gournas C."/>
            <person name="Habgood R."/>
            <person name="Hainaut M."/>
            <person name="Harispe M.L."/>
            <person name="Henrissat B."/>
            <person name="Hilden K.S."/>
            <person name="Hope R."/>
            <person name="Hossain A."/>
            <person name="Karabika E."/>
            <person name="Karaffa L."/>
            <person name="Karanyi Z."/>
            <person name="Krasevec N."/>
            <person name="Kuo A."/>
            <person name="Kusch H."/>
            <person name="LaButti K."/>
            <person name="Lagendijk E.L."/>
            <person name="Lapidus A."/>
            <person name="Levasseur A."/>
            <person name="Lindquist E."/>
            <person name="Lipzen A."/>
            <person name="Logrieco A.F."/>
            <person name="MacCabe A."/>
            <person name="Maekelae M.R."/>
            <person name="Malavazi I."/>
            <person name="Melin P."/>
            <person name="Meyer V."/>
            <person name="Mielnichuk N."/>
            <person name="Miskei M."/>
            <person name="Molnar A.P."/>
            <person name="Mule G."/>
            <person name="Ngan C.Y."/>
            <person name="Orejas M."/>
            <person name="Orosz E."/>
            <person name="Ouedraogo J.P."/>
            <person name="Overkamp K.M."/>
            <person name="Park H.-S."/>
            <person name="Perrone G."/>
            <person name="Piumi F."/>
            <person name="Punt P.J."/>
            <person name="Ram A.F."/>
            <person name="Ramon A."/>
            <person name="Rauscher S."/>
            <person name="Record E."/>
            <person name="Riano-Pachon D.M."/>
            <person name="Robert V."/>
            <person name="Roehrig J."/>
            <person name="Ruller R."/>
            <person name="Salamov A."/>
            <person name="Salih N.S."/>
            <person name="Samson R.A."/>
            <person name="Sandor E."/>
            <person name="Sanguinetti M."/>
            <person name="Schuetze T."/>
            <person name="Sepcic K."/>
            <person name="Shelest E."/>
            <person name="Sherlock G."/>
            <person name="Sophianopoulou V."/>
            <person name="Squina F.M."/>
            <person name="Sun H."/>
            <person name="Susca A."/>
            <person name="Todd R.B."/>
            <person name="Tsang A."/>
            <person name="Unkles S.E."/>
            <person name="van de Wiele N."/>
            <person name="van Rossen-Uffink D."/>
            <person name="Oliveira J.V."/>
            <person name="Vesth T.C."/>
            <person name="Visser J."/>
            <person name="Yu J.-H."/>
            <person name="Zhou M."/>
            <person name="Andersen M.R."/>
            <person name="Archer D.B."/>
            <person name="Baker S.E."/>
            <person name="Benoit I."/>
            <person name="Brakhage A.A."/>
            <person name="Braus G.H."/>
            <person name="Fischer R."/>
            <person name="Frisvad J.C."/>
            <person name="Goldman G.H."/>
            <person name="Houbraken J."/>
            <person name="Oakley B."/>
            <person name="Pocsi I."/>
            <person name="Scazzocchio C."/>
            <person name="Seiboth B."/>
            <person name="vanKuyk P.A."/>
            <person name="Wortman J."/>
            <person name="Dyer P.S."/>
            <person name="Grigoriev I.V."/>
        </authorList>
    </citation>
    <scope>NUCLEOTIDE SEQUENCE [LARGE SCALE GENOMIC DNA]</scope>
    <source>
        <strain evidence="4">CBS 506.65</strain>
    </source>
</reference>
<dbReference type="VEuPathDB" id="FungiDB:ASPZODRAFT_28666"/>
<dbReference type="Proteomes" id="UP000184188">
    <property type="component" value="Unassembled WGS sequence"/>
</dbReference>
<organism evidence="3 4">
    <name type="scientific">Penicilliopsis zonata CBS 506.65</name>
    <dbReference type="NCBI Taxonomy" id="1073090"/>
    <lineage>
        <taxon>Eukaryota</taxon>
        <taxon>Fungi</taxon>
        <taxon>Dikarya</taxon>
        <taxon>Ascomycota</taxon>
        <taxon>Pezizomycotina</taxon>
        <taxon>Eurotiomycetes</taxon>
        <taxon>Eurotiomycetidae</taxon>
        <taxon>Eurotiales</taxon>
        <taxon>Aspergillaceae</taxon>
        <taxon>Penicilliopsis</taxon>
    </lineage>
</organism>
<feature type="non-terminal residue" evidence="3">
    <location>
        <position position="206"/>
    </location>
</feature>
<dbReference type="EMBL" id="KV878354">
    <property type="protein sequence ID" value="OJJ43078.1"/>
    <property type="molecule type" value="Genomic_DNA"/>
</dbReference>
<name>A0A1L9S7E0_9EURO</name>
<keyword evidence="2" id="KW-0472">Membrane</keyword>
<gene>
    <name evidence="3" type="ORF">ASPZODRAFT_28666</name>
</gene>
<keyword evidence="2" id="KW-1133">Transmembrane helix</keyword>
<accession>A0A1L9S7E0</accession>
<proteinExistence type="predicted"/>
<protein>
    <recommendedName>
        <fullName evidence="5">Transmembrane protein</fullName>
    </recommendedName>
</protein>
<keyword evidence="2" id="KW-0812">Transmembrane</keyword>
<evidence type="ECO:0008006" key="5">
    <source>
        <dbReference type="Google" id="ProtNLM"/>
    </source>
</evidence>
<evidence type="ECO:0000256" key="1">
    <source>
        <dbReference type="SAM" id="MobiDB-lite"/>
    </source>
</evidence>
<keyword evidence="4" id="KW-1185">Reference proteome</keyword>